<sequence>MEKEFPLELQTNVKENCGSDWHKPVFRSLHRFGQTNYCFPCVDGYSSEPELNRKVFPNNAQNSLEEQFYDLLSSSSEDDEFKWHRGEEECQKPIKELDMRRQKDNFMSLPLKPLAQYDDLHESSVTLPRKTSEVCGIAHVLFNFTAKTPRELSLNKGDTVYINKKIDKNWYQIEYHGKTGIFPVKYLKVIPLEPQKAIEGRAIVKLNFSAQTSMELSLLKGETVILTGKVDQNWYEGRIGYKKGIVPSAYLEVLCEPKDMNDGSLPPESLGLTSNSKYTITLNGFISPSENTSYERGHINLCSQVEVASMKKKTHVKSSGNPPQEETIHPVKETMQVNTDAEPLLCQAIYSYTPQYKDELQLHEGDTIFVMKKYDDGWYVGISVQTGLFGTFPGNYVAQI</sequence>
<organism evidence="4 5">
    <name type="scientific">Limulus polyphemus</name>
    <name type="common">Atlantic horseshoe crab</name>
    <dbReference type="NCBI Taxonomy" id="6850"/>
    <lineage>
        <taxon>Eukaryota</taxon>
        <taxon>Metazoa</taxon>
        <taxon>Ecdysozoa</taxon>
        <taxon>Arthropoda</taxon>
        <taxon>Chelicerata</taxon>
        <taxon>Merostomata</taxon>
        <taxon>Xiphosura</taxon>
        <taxon>Limulidae</taxon>
        <taxon>Limulus</taxon>
    </lineage>
</organism>
<dbReference type="InterPro" id="IPR036028">
    <property type="entry name" value="SH3-like_dom_sf"/>
</dbReference>
<feature type="domain" description="SH3" evidence="3">
    <location>
        <begin position="197"/>
        <end position="256"/>
    </location>
</feature>
<dbReference type="Pfam" id="PF00018">
    <property type="entry name" value="SH3_1"/>
    <property type="match status" value="1"/>
</dbReference>
<gene>
    <name evidence="5" type="primary">LOC111087538</name>
</gene>
<dbReference type="Gene3D" id="2.30.30.40">
    <property type="entry name" value="SH3 Domains"/>
    <property type="match status" value="3"/>
</dbReference>
<evidence type="ECO:0000256" key="1">
    <source>
        <dbReference type="ARBA" id="ARBA00022443"/>
    </source>
</evidence>
<dbReference type="SMART" id="SM00326">
    <property type="entry name" value="SH3"/>
    <property type="match status" value="3"/>
</dbReference>
<evidence type="ECO:0000313" key="4">
    <source>
        <dbReference type="Proteomes" id="UP000694941"/>
    </source>
</evidence>
<dbReference type="PANTHER" id="PTHR14167:SF116">
    <property type="entry name" value="CAP, ISOFORM AC"/>
    <property type="match status" value="1"/>
</dbReference>
<accession>A0ABM1T2U9</accession>
<protein>
    <submittedName>
        <fullName evidence="5">Sorbin and SH3 domain-containing protein 2-like</fullName>
    </submittedName>
</protein>
<dbReference type="SUPFAM" id="SSF50044">
    <property type="entry name" value="SH3-domain"/>
    <property type="match status" value="3"/>
</dbReference>
<dbReference type="PRINTS" id="PR00452">
    <property type="entry name" value="SH3DOMAIN"/>
</dbReference>
<dbReference type="Pfam" id="PF07653">
    <property type="entry name" value="SH3_2"/>
    <property type="match status" value="1"/>
</dbReference>
<dbReference type="PRINTS" id="PR00499">
    <property type="entry name" value="P67PHOX"/>
</dbReference>
<keyword evidence="1 2" id="KW-0728">SH3 domain</keyword>
<evidence type="ECO:0000313" key="5">
    <source>
        <dbReference type="RefSeq" id="XP_022250205.1"/>
    </source>
</evidence>
<dbReference type="InterPro" id="IPR050384">
    <property type="entry name" value="Endophilin_SH3RF"/>
</dbReference>
<dbReference type="InterPro" id="IPR001452">
    <property type="entry name" value="SH3_domain"/>
</dbReference>
<dbReference type="PROSITE" id="PS50002">
    <property type="entry name" value="SH3"/>
    <property type="match status" value="3"/>
</dbReference>
<dbReference type="RefSeq" id="XP_022250205.1">
    <property type="nucleotide sequence ID" value="XM_022394497.1"/>
</dbReference>
<proteinExistence type="predicted"/>
<dbReference type="Pfam" id="PF14604">
    <property type="entry name" value="SH3_9"/>
    <property type="match status" value="1"/>
</dbReference>
<reference evidence="5" key="1">
    <citation type="submission" date="2025-08" db="UniProtKB">
        <authorList>
            <consortium name="RefSeq"/>
        </authorList>
    </citation>
    <scope>IDENTIFICATION</scope>
    <source>
        <tissue evidence="5">Muscle</tissue>
    </source>
</reference>
<dbReference type="Proteomes" id="UP000694941">
    <property type="component" value="Unplaced"/>
</dbReference>
<dbReference type="GeneID" id="111087538"/>
<evidence type="ECO:0000259" key="3">
    <source>
        <dbReference type="PROSITE" id="PS50002"/>
    </source>
</evidence>
<evidence type="ECO:0000256" key="2">
    <source>
        <dbReference type="PROSITE-ProRule" id="PRU00192"/>
    </source>
</evidence>
<feature type="domain" description="SH3" evidence="3">
    <location>
        <begin position="341"/>
        <end position="400"/>
    </location>
</feature>
<keyword evidence="4" id="KW-1185">Reference proteome</keyword>
<dbReference type="PANTHER" id="PTHR14167">
    <property type="entry name" value="SH3 DOMAIN-CONTAINING"/>
    <property type="match status" value="1"/>
</dbReference>
<name>A0ABM1T2U9_LIMPO</name>
<feature type="domain" description="SH3" evidence="3">
    <location>
        <begin position="133"/>
        <end position="192"/>
    </location>
</feature>